<organism evidence="1 2">
    <name type="scientific">Pedobacter antarcticus 4BY</name>
    <dbReference type="NCBI Taxonomy" id="1358423"/>
    <lineage>
        <taxon>Bacteria</taxon>
        <taxon>Pseudomonadati</taxon>
        <taxon>Bacteroidota</taxon>
        <taxon>Sphingobacteriia</taxon>
        <taxon>Sphingobacteriales</taxon>
        <taxon>Sphingobacteriaceae</taxon>
        <taxon>Pedobacter</taxon>
    </lineage>
</organism>
<accession>A0A081PJU7</accession>
<keyword evidence="2" id="KW-1185">Reference proteome</keyword>
<comment type="caution">
    <text evidence="1">The sequence shown here is derived from an EMBL/GenBank/DDBJ whole genome shotgun (WGS) entry which is preliminary data.</text>
</comment>
<gene>
    <name evidence="1" type="ORF">N180_08805</name>
</gene>
<evidence type="ECO:0000313" key="2">
    <source>
        <dbReference type="Proteomes" id="UP000028007"/>
    </source>
</evidence>
<reference evidence="1 2" key="1">
    <citation type="journal article" date="1992" name="Int. J. Syst. Bacteriol.">
        <title>Sphingobacterium antarcticus sp. nov. a Psychrotrophic Bacterium from the Soils of Schirmacher Oasis, Antarctica.</title>
        <authorList>
            <person name="Shivaji S."/>
            <person name="Ray M.K."/>
            <person name="Rao N.S."/>
            <person name="Saiserr L."/>
            <person name="Jagannadham M.V."/>
            <person name="Kumar G.S."/>
            <person name="Reddy G."/>
            <person name="Bhargava P.M."/>
        </authorList>
    </citation>
    <scope>NUCLEOTIDE SEQUENCE [LARGE SCALE GENOMIC DNA]</scope>
    <source>
        <strain evidence="1 2">4BY</strain>
    </source>
</reference>
<dbReference type="AlphaFoldDB" id="A0A081PJU7"/>
<dbReference type="EMBL" id="JNFF01000022">
    <property type="protein sequence ID" value="KEQ30970.1"/>
    <property type="molecule type" value="Genomic_DNA"/>
</dbReference>
<sequence>MDLFNNYAGREAIESISPNFVFDRQTEFIQIIKYLVDSGQMRYIKKNSDGTYYLQDTNVY</sequence>
<proteinExistence type="predicted"/>
<protein>
    <submittedName>
        <fullName evidence="1">Uncharacterized protein</fullName>
    </submittedName>
</protein>
<evidence type="ECO:0000313" key="1">
    <source>
        <dbReference type="EMBL" id="KEQ30970.1"/>
    </source>
</evidence>
<dbReference type="Proteomes" id="UP000028007">
    <property type="component" value="Unassembled WGS sequence"/>
</dbReference>
<name>A0A081PJU7_9SPHI</name>